<dbReference type="OrthoDB" id="2691369at2759"/>
<sequence length="372" mass="40322">MSTGQVHFPAPSIANEEQTALAGKLSYLTTLRQQALAQWWGNFVPIDQWTPPTVKRQFESQRFQRYDMSLKTWLETLDSNFGDSEPGTYEKCFAGVTESIEELSAMFEEDWAKCLPALSGRSADNKPVTDEIEVDELMDDDSLSYDLRWTALPASSEDDTSTDEEPAYDLRGSIGSHAALLDEDTPPDVGSGKAAGDPDDEGPIYDLGWGATPSVVEAAANDEEDGPTYNLGWGQPAKTPELMDVTPQAEITNRDNNIIDLTGDDGPSYDLGWGSQPLSLPGSAQSSSGGIEIDVKPDMASLDYDPTVAKLINCINQQMKAIGNTLDDEHAHAIVQNAAVARLVLRCLQQSDRCRPGHVKPALAAAPSMPDV</sequence>
<dbReference type="Proteomes" id="UP000714275">
    <property type="component" value="Unassembled WGS sequence"/>
</dbReference>
<proteinExistence type="predicted"/>
<gene>
    <name evidence="2" type="ORF">EV702DRAFT_1196155</name>
</gene>
<evidence type="ECO:0000313" key="3">
    <source>
        <dbReference type="Proteomes" id="UP000714275"/>
    </source>
</evidence>
<protein>
    <submittedName>
        <fullName evidence="2">Uncharacterized protein</fullName>
    </submittedName>
</protein>
<evidence type="ECO:0000256" key="1">
    <source>
        <dbReference type="SAM" id="MobiDB-lite"/>
    </source>
</evidence>
<accession>A0A9P6ZXJ6</accession>
<name>A0A9P6ZXJ6_9AGAM</name>
<evidence type="ECO:0000313" key="2">
    <source>
        <dbReference type="EMBL" id="KAG1778644.1"/>
    </source>
</evidence>
<dbReference type="AlphaFoldDB" id="A0A9P6ZXJ6"/>
<feature type="region of interest" description="Disordered" evidence="1">
    <location>
        <begin position="179"/>
        <end position="209"/>
    </location>
</feature>
<reference evidence="2" key="1">
    <citation type="journal article" date="2020" name="New Phytol.">
        <title>Comparative genomics reveals dynamic genome evolution in host specialist ectomycorrhizal fungi.</title>
        <authorList>
            <person name="Lofgren L.A."/>
            <person name="Nguyen N.H."/>
            <person name="Vilgalys R."/>
            <person name="Ruytinx J."/>
            <person name="Liao H.L."/>
            <person name="Branco S."/>
            <person name="Kuo A."/>
            <person name="LaButti K."/>
            <person name="Lipzen A."/>
            <person name="Andreopoulos W."/>
            <person name="Pangilinan J."/>
            <person name="Riley R."/>
            <person name="Hundley H."/>
            <person name="Na H."/>
            <person name="Barry K."/>
            <person name="Grigoriev I.V."/>
            <person name="Stajich J.E."/>
            <person name="Kennedy P.G."/>
        </authorList>
    </citation>
    <scope>NUCLEOTIDE SEQUENCE</scope>
    <source>
        <strain evidence="2">DOB743</strain>
    </source>
</reference>
<comment type="caution">
    <text evidence="2">The sequence shown here is derived from an EMBL/GenBank/DDBJ whole genome shotgun (WGS) entry which is preliminary data.</text>
</comment>
<organism evidence="2 3">
    <name type="scientific">Suillus placidus</name>
    <dbReference type="NCBI Taxonomy" id="48579"/>
    <lineage>
        <taxon>Eukaryota</taxon>
        <taxon>Fungi</taxon>
        <taxon>Dikarya</taxon>
        <taxon>Basidiomycota</taxon>
        <taxon>Agaricomycotina</taxon>
        <taxon>Agaricomycetes</taxon>
        <taxon>Agaricomycetidae</taxon>
        <taxon>Boletales</taxon>
        <taxon>Suillineae</taxon>
        <taxon>Suillaceae</taxon>
        <taxon>Suillus</taxon>
    </lineage>
</organism>
<keyword evidence="3" id="KW-1185">Reference proteome</keyword>
<dbReference type="EMBL" id="JABBWD010000015">
    <property type="protein sequence ID" value="KAG1778644.1"/>
    <property type="molecule type" value="Genomic_DNA"/>
</dbReference>